<reference evidence="5" key="4">
    <citation type="journal article" date="2022" name="Microb. Genom.">
        <title>A global pangenome for the wheat fungal pathogen Pyrenophora tritici-repentis and prediction of effector protein structural homology.</title>
        <authorList>
            <person name="Moolhuijzen P.M."/>
            <person name="See P.T."/>
            <person name="Shi G."/>
            <person name="Powell H.R."/>
            <person name="Cockram J."/>
            <person name="Jorgensen L.N."/>
            <person name="Benslimane H."/>
            <person name="Strelkov S.E."/>
            <person name="Turner J."/>
            <person name="Liu Z."/>
            <person name="Moffat C.S."/>
        </authorList>
    </citation>
    <scope>NUCLEOTIDE SEQUENCE [LARGE SCALE GENOMIC DNA]</scope>
</reference>
<dbReference type="Proteomes" id="UP000245464">
    <property type="component" value="Chromosome 10"/>
</dbReference>
<comment type="caution">
    <text evidence="2">The sequence shown here is derived from an EMBL/GenBank/DDBJ whole genome shotgun (WGS) entry which is preliminary data.</text>
</comment>
<keyword evidence="5" id="KW-1185">Reference proteome</keyword>
<proteinExistence type="predicted"/>
<feature type="region of interest" description="Disordered" evidence="1">
    <location>
        <begin position="1"/>
        <end position="78"/>
    </location>
</feature>
<evidence type="ECO:0000256" key="1">
    <source>
        <dbReference type="SAM" id="MobiDB-lite"/>
    </source>
</evidence>
<reference evidence="3" key="2">
    <citation type="submission" date="2021-05" db="EMBL/GenBank/DDBJ databases">
        <authorList>
            <person name="Moolhuijzen P.M."/>
            <person name="Moffat C.S."/>
        </authorList>
    </citation>
    <scope>NUCLEOTIDE SEQUENCE</scope>
    <source>
        <strain evidence="3">86-124</strain>
    </source>
</reference>
<name>A0A2W1H423_9PLEO</name>
<organism evidence="2 4">
    <name type="scientific">Pyrenophora tritici-repentis</name>
    <dbReference type="NCBI Taxonomy" id="45151"/>
    <lineage>
        <taxon>Eukaryota</taxon>
        <taxon>Fungi</taxon>
        <taxon>Dikarya</taxon>
        <taxon>Ascomycota</taxon>
        <taxon>Pezizomycotina</taxon>
        <taxon>Dothideomycetes</taxon>
        <taxon>Pleosporomycetidae</taxon>
        <taxon>Pleosporales</taxon>
        <taxon>Pleosporineae</taxon>
        <taxon>Pleosporaceae</taxon>
        <taxon>Pyrenophora</taxon>
    </lineage>
</organism>
<feature type="compositionally biased region" description="Low complexity" evidence="1">
    <location>
        <begin position="136"/>
        <end position="156"/>
    </location>
</feature>
<dbReference type="AlphaFoldDB" id="A0A2W1H423"/>
<accession>A0A2W1H423</accession>
<reference evidence="3" key="3">
    <citation type="journal article" date="2022" name="bioRxiv">
        <title>A global pangenome for the wheat fungal pathogen Pyrenophora tritici-repentis and prediction of effector protein structural homology.</title>
        <authorList>
            <person name="Moolhuijzen P."/>
            <person name="See P.T."/>
            <person name="Shi G."/>
            <person name="Powell H.R."/>
            <person name="Cockram J."/>
            <person name="Jorgensen L.N."/>
            <person name="Benslimane H."/>
            <person name="Strelkov S.E."/>
            <person name="Turner J."/>
            <person name="Liu Z."/>
            <person name="Moffat C.S."/>
        </authorList>
    </citation>
    <scope>NUCLEOTIDE SEQUENCE</scope>
    <source>
        <strain evidence="3">86-124</strain>
    </source>
</reference>
<dbReference type="Proteomes" id="UP000249757">
    <property type="component" value="Unassembled WGS sequence"/>
</dbReference>
<feature type="compositionally biased region" description="Low complexity" evidence="1">
    <location>
        <begin position="30"/>
        <end position="39"/>
    </location>
</feature>
<evidence type="ECO:0000313" key="4">
    <source>
        <dbReference type="Proteomes" id="UP000245464"/>
    </source>
</evidence>
<evidence type="ECO:0000313" key="2">
    <source>
        <dbReference type="EMBL" id="KAF7564409.1"/>
    </source>
</evidence>
<gene>
    <name evidence="3" type="ORF">Ptr86124_009887</name>
    <name evidence="2" type="ORF">PtrM4_038430</name>
</gene>
<feature type="region of interest" description="Disordered" evidence="1">
    <location>
        <begin position="134"/>
        <end position="211"/>
    </location>
</feature>
<dbReference type="OMA" id="NYKPVAR"/>
<dbReference type="EMBL" id="NQIK02000010">
    <property type="protein sequence ID" value="KAF7564409.1"/>
    <property type="molecule type" value="Genomic_DNA"/>
</dbReference>
<protein>
    <submittedName>
        <fullName evidence="2">Atrophin-1 multi-domain protein</fullName>
    </submittedName>
</protein>
<feature type="compositionally biased region" description="Basic residues" evidence="1">
    <location>
        <begin position="199"/>
        <end position="208"/>
    </location>
</feature>
<sequence>MSTNAPAEAKKRKQAKKTGGAEDASRSKKPSTSTKASSAPEEEKKTAKKTPTLAKSSKPIPTKKDTPAQPPPRTSKILDAVRAKGTTLGKIRAIENKYDTIVTASLQTDSEIKHVAIQAPQRNDPEDAAALLSKHGQTAQGTTTTTPPQATTTAQASRGTTIELPRTPKPAPSPVTITTPPSYPSHTLPLKPPPAHPANRPHTHHHPLPGKPAARIIEPTPNTALPPKYRPAARRVTAIIVGLPFVIVMGWELWERWNGKVVPKRFGDGDGGAVRGKEGV</sequence>
<reference evidence="2" key="1">
    <citation type="journal article" date="2018" name="BMC Genomics">
        <title>Comparative genomics of the wheat fungal pathogen Pyrenophora tritici-repentis reveals chromosomal variations and genome plasticity.</title>
        <authorList>
            <person name="Moolhuijzen P."/>
            <person name="See P.T."/>
            <person name="Hane J.K."/>
            <person name="Shi G."/>
            <person name="Liu Z."/>
            <person name="Oliver R.P."/>
            <person name="Moffat C.S."/>
        </authorList>
    </citation>
    <scope>NUCLEOTIDE SEQUENCE [LARGE SCALE GENOMIC DNA]</scope>
    <source>
        <strain evidence="2">M4</strain>
    </source>
</reference>
<evidence type="ECO:0000313" key="3">
    <source>
        <dbReference type="EMBL" id="KAI1511483.1"/>
    </source>
</evidence>
<evidence type="ECO:0000313" key="5">
    <source>
        <dbReference type="Proteomes" id="UP000249757"/>
    </source>
</evidence>
<dbReference type="EMBL" id="NRDI02000014">
    <property type="protein sequence ID" value="KAI1511483.1"/>
    <property type="molecule type" value="Genomic_DNA"/>
</dbReference>
<feature type="compositionally biased region" description="Low complexity" evidence="1">
    <location>
        <begin position="49"/>
        <end position="59"/>
    </location>
</feature>